<dbReference type="EnsemblPlants" id="MELO3C013776.2.1">
    <property type="protein sequence ID" value="MELO3C013776.2.1"/>
    <property type="gene ID" value="MELO3C013776.2"/>
</dbReference>
<proteinExistence type="predicted"/>
<name>A0A9I9D5W4_CUCME</name>
<dbReference type="AlphaFoldDB" id="A0A9I9D5W4"/>
<evidence type="ECO:0000313" key="2">
    <source>
        <dbReference type="EnsemblPlants" id="MELO3C013776.2.1"/>
    </source>
</evidence>
<feature type="compositionally biased region" description="Polar residues" evidence="1">
    <location>
        <begin position="1"/>
        <end position="19"/>
    </location>
</feature>
<reference evidence="2" key="1">
    <citation type="submission" date="2023-03" db="UniProtKB">
        <authorList>
            <consortium name="EnsemblPlants"/>
        </authorList>
    </citation>
    <scope>IDENTIFICATION</scope>
</reference>
<organism evidence="2">
    <name type="scientific">Cucumis melo</name>
    <name type="common">Muskmelon</name>
    <dbReference type="NCBI Taxonomy" id="3656"/>
    <lineage>
        <taxon>Eukaryota</taxon>
        <taxon>Viridiplantae</taxon>
        <taxon>Streptophyta</taxon>
        <taxon>Embryophyta</taxon>
        <taxon>Tracheophyta</taxon>
        <taxon>Spermatophyta</taxon>
        <taxon>Magnoliopsida</taxon>
        <taxon>eudicotyledons</taxon>
        <taxon>Gunneridae</taxon>
        <taxon>Pentapetalae</taxon>
        <taxon>rosids</taxon>
        <taxon>fabids</taxon>
        <taxon>Cucurbitales</taxon>
        <taxon>Cucurbitaceae</taxon>
        <taxon>Benincaseae</taxon>
        <taxon>Cucumis</taxon>
    </lineage>
</organism>
<evidence type="ECO:0000256" key="1">
    <source>
        <dbReference type="SAM" id="MobiDB-lite"/>
    </source>
</evidence>
<protein>
    <submittedName>
        <fullName evidence="2">Uncharacterized protein</fullName>
    </submittedName>
</protein>
<accession>A0A9I9D5W4</accession>
<dbReference type="Gramene" id="MELO3C013776.2.1">
    <property type="protein sequence ID" value="MELO3C013776.2.1"/>
    <property type="gene ID" value="MELO3C013776.2"/>
</dbReference>
<sequence length="64" mass="6932">MAKGSNTQSISLLNNSNHVSAEGNAHEDDERPFLVLLPGSSCRGLDSASPERQDKTMSNFILSR</sequence>
<feature type="region of interest" description="Disordered" evidence="1">
    <location>
        <begin position="1"/>
        <end position="64"/>
    </location>
</feature>